<dbReference type="HAMAP" id="MF_00366">
    <property type="entry name" value="RNApol_bact_RpoZ"/>
    <property type="match status" value="1"/>
</dbReference>
<keyword evidence="7 10" id="KW-0804">Transcription</keyword>
<dbReference type="SUPFAM" id="SSF63562">
    <property type="entry name" value="RPB6/omega subunit-like"/>
    <property type="match status" value="1"/>
</dbReference>
<dbReference type="InterPro" id="IPR036161">
    <property type="entry name" value="RPB6/omega-like_sf"/>
</dbReference>
<evidence type="ECO:0000256" key="3">
    <source>
        <dbReference type="ARBA" id="ARBA00013725"/>
    </source>
</evidence>
<name>A0A399FXL5_UNCN2</name>
<dbReference type="AlphaFoldDB" id="A0A399FXL5"/>
<reference evidence="11 12" key="1">
    <citation type="submission" date="2018-08" db="EMBL/GenBank/DDBJ databases">
        <title>Draft genome of candidate division NPL-UPA2 bacterium Unc8 that adapted to ultra-basic serpentinizing groundwater.</title>
        <authorList>
            <person name="Ishii S."/>
            <person name="Suzuki S."/>
            <person name="Nealson K.H."/>
        </authorList>
    </citation>
    <scope>NUCLEOTIDE SEQUENCE [LARGE SCALE GENOMIC DNA]</scope>
    <source>
        <strain evidence="11">Unc8</strain>
    </source>
</reference>
<protein>
    <recommendedName>
        <fullName evidence="3 10">DNA-directed RNA polymerase subunit omega</fullName>
        <shortName evidence="10">RNAP omega subunit</shortName>
        <ecNumber evidence="2 10">2.7.7.6</ecNumber>
    </recommendedName>
    <alternativeName>
        <fullName evidence="10">RNA polymerase omega subunit</fullName>
    </alternativeName>
    <alternativeName>
        <fullName evidence="8 10">Transcriptase subunit omega</fullName>
    </alternativeName>
</protein>
<evidence type="ECO:0000256" key="8">
    <source>
        <dbReference type="ARBA" id="ARBA00029924"/>
    </source>
</evidence>
<evidence type="ECO:0000313" key="12">
    <source>
        <dbReference type="Proteomes" id="UP000266287"/>
    </source>
</evidence>
<dbReference type="InterPro" id="IPR006110">
    <property type="entry name" value="Pol_omega/Rpo6/RPB6"/>
</dbReference>
<keyword evidence="4 10" id="KW-0240">DNA-directed RNA polymerase</keyword>
<keyword evidence="6 10" id="KW-0548">Nucleotidyltransferase</keyword>
<dbReference type="GO" id="GO:0006351">
    <property type="term" value="P:DNA-templated transcription"/>
    <property type="evidence" value="ECO:0007669"/>
    <property type="project" value="UniProtKB-UniRule"/>
</dbReference>
<evidence type="ECO:0000256" key="10">
    <source>
        <dbReference type="HAMAP-Rule" id="MF_00366"/>
    </source>
</evidence>
<dbReference type="EMBL" id="NDHY01000006">
    <property type="protein sequence ID" value="RII00216.1"/>
    <property type="molecule type" value="Genomic_DNA"/>
</dbReference>
<organism evidence="11 12">
    <name type="scientific">candidate division NPL-UPA2 bacterium Unc8</name>
    <dbReference type="NCBI Taxonomy" id="1980939"/>
    <lineage>
        <taxon>Bacteria</taxon>
    </lineage>
</organism>
<evidence type="ECO:0000256" key="2">
    <source>
        <dbReference type="ARBA" id="ARBA00012418"/>
    </source>
</evidence>
<sequence length="72" mass="8083">MLNEISIEELRKKVGSVYKLVNLAAMRARDLNDGAPKLVNIDTKNTILIALTEIAEEKIRCKKEDADKESVI</sequence>
<evidence type="ECO:0000313" key="11">
    <source>
        <dbReference type="EMBL" id="RII00216.1"/>
    </source>
</evidence>
<proteinExistence type="inferred from homology"/>
<dbReference type="Proteomes" id="UP000266287">
    <property type="component" value="Unassembled WGS sequence"/>
</dbReference>
<evidence type="ECO:0000256" key="7">
    <source>
        <dbReference type="ARBA" id="ARBA00023163"/>
    </source>
</evidence>
<dbReference type="Pfam" id="PF01192">
    <property type="entry name" value="RNA_pol_Rpb6"/>
    <property type="match status" value="1"/>
</dbReference>
<dbReference type="Gene3D" id="3.90.940.10">
    <property type="match status" value="1"/>
</dbReference>
<comment type="subunit">
    <text evidence="10">The RNAP catalytic core consists of 2 alpha, 1 beta, 1 beta' and 1 omega subunit. When a sigma factor is associated with the core the holoenzyme is formed, which can initiate transcription.</text>
</comment>
<dbReference type="GO" id="GO:0003899">
    <property type="term" value="F:DNA-directed RNA polymerase activity"/>
    <property type="evidence" value="ECO:0007669"/>
    <property type="project" value="UniProtKB-UniRule"/>
</dbReference>
<evidence type="ECO:0000256" key="5">
    <source>
        <dbReference type="ARBA" id="ARBA00022679"/>
    </source>
</evidence>
<keyword evidence="5 10" id="KW-0808">Transferase</keyword>
<dbReference type="GO" id="GO:0000428">
    <property type="term" value="C:DNA-directed RNA polymerase complex"/>
    <property type="evidence" value="ECO:0007669"/>
    <property type="project" value="UniProtKB-KW"/>
</dbReference>
<comment type="function">
    <text evidence="10">Promotes RNA polymerase assembly. Latches the N- and C-terminal regions of the beta' subunit thereby facilitating its interaction with the beta and alpha subunits.</text>
</comment>
<evidence type="ECO:0000256" key="9">
    <source>
        <dbReference type="ARBA" id="ARBA00048552"/>
    </source>
</evidence>
<evidence type="ECO:0000256" key="4">
    <source>
        <dbReference type="ARBA" id="ARBA00022478"/>
    </source>
</evidence>
<comment type="caution">
    <text evidence="11">The sequence shown here is derived from an EMBL/GenBank/DDBJ whole genome shotgun (WGS) entry which is preliminary data.</text>
</comment>
<evidence type="ECO:0000256" key="6">
    <source>
        <dbReference type="ARBA" id="ARBA00022695"/>
    </source>
</evidence>
<dbReference type="PANTHER" id="PTHR34476:SF1">
    <property type="entry name" value="DNA-DIRECTED RNA POLYMERASE SUBUNIT OMEGA"/>
    <property type="match status" value="1"/>
</dbReference>
<dbReference type="SMART" id="SM01409">
    <property type="entry name" value="RNA_pol_Rpb6"/>
    <property type="match status" value="1"/>
</dbReference>
<comment type="similarity">
    <text evidence="1 10">Belongs to the RNA polymerase subunit omega family.</text>
</comment>
<comment type="catalytic activity">
    <reaction evidence="9 10">
        <text>RNA(n) + a ribonucleoside 5'-triphosphate = RNA(n+1) + diphosphate</text>
        <dbReference type="Rhea" id="RHEA:21248"/>
        <dbReference type="Rhea" id="RHEA-COMP:14527"/>
        <dbReference type="Rhea" id="RHEA-COMP:17342"/>
        <dbReference type="ChEBI" id="CHEBI:33019"/>
        <dbReference type="ChEBI" id="CHEBI:61557"/>
        <dbReference type="ChEBI" id="CHEBI:140395"/>
        <dbReference type="EC" id="2.7.7.6"/>
    </reaction>
</comment>
<dbReference type="PANTHER" id="PTHR34476">
    <property type="entry name" value="DNA-DIRECTED RNA POLYMERASE SUBUNIT OMEGA"/>
    <property type="match status" value="1"/>
</dbReference>
<dbReference type="InterPro" id="IPR003716">
    <property type="entry name" value="DNA-dir_RNA_pol_omega"/>
</dbReference>
<dbReference type="NCBIfam" id="TIGR00690">
    <property type="entry name" value="rpoZ"/>
    <property type="match status" value="1"/>
</dbReference>
<accession>A0A399FXL5</accession>
<dbReference type="EC" id="2.7.7.6" evidence="2 10"/>
<gene>
    <name evidence="10 11" type="primary">rpoZ</name>
    <name evidence="11" type="ORF">B9J77_03570</name>
</gene>
<evidence type="ECO:0000256" key="1">
    <source>
        <dbReference type="ARBA" id="ARBA00006711"/>
    </source>
</evidence>
<dbReference type="GO" id="GO:0003677">
    <property type="term" value="F:DNA binding"/>
    <property type="evidence" value="ECO:0007669"/>
    <property type="project" value="UniProtKB-UniRule"/>
</dbReference>